<dbReference type="GeneID" id="69745436"/>
<reference evidence="2 3" key="1">
    <citation type="journal article" date="2007" name="J. Bacteriol.">
        <title>Genome sequence analysis of the emerging human pathogenic acetic acid bacterium Granulibacter bethesdensis.</title>
        <authorList>
            <person name="Greenberg D.E."/>
            <person name="Porcella S.F."/>
            <person name="Zelazny A.M."/>
            <person name="Virtaneva K."/>
            <person name="Sturdevant D.E."/>
            <person name="Kupko J.J.III."/>
            <person name="Barbian K.D."/>
            <person name="Babar A."/>
            <person name="Dorward D.W."/>
            <person name="Holland S.M."/>
        </authorList>
    </citation>
    <scope>NUCLEOTIDE SEQUENCE [LARGE SCALE GENOMIC DNA]</scope>
    <source>
        <strain evidence="3">ATCC BAA-1260 / CGDNIH1</strain>
    </source>
</reference>
<organism evidence="2 3">
    <name type="scientific">Granulibacter bethesdensis (strain ATCC BAA-1260 / CGDNIH1)</name>
    <dbReference type="NCBI Taxonomy" id="391165"/>
    <lineage>
        <taxon>Bacteria</taxon>
        <taxon>Pseudomonadati</taxon>
        <taxon>Pseudomonadota</taxon>
        <taxon>Alphaproteobacteria</taxon>
        <taxon>Acetobacterales</taxon>
        <taxon>Acetobacteraceae</taxon>
        <taxon>Granulibacter</taxon>
    </lineage>
</organism>
<dbReference type="InterPro" id="IPR052514">
    <property type="entry name" value="SAM-dependent_MTase"/>
</dbReference>
<dbReference type="InterPro" id="IPR006342">
    <property type="entry name" value="FkbM_mtfrase"/>
</dbReference>
<gene>
    <name evidence="2" type="ordered locus">GbCGDNIH1_1197</name>
</gene>
<dbReference type="STRING" id="391165.GbCGDNIH1_1197"/>
<dbReference type="SUPFAM" id="SSF53335">
    <property type="entry name" value="S-adenosyl-L-methionine-dependent methyltransferases"/>
    <property type="match status" value="1"/>
</dbReference>
<protein>
    <submittedName>
        <fullName evidence="2">Cytosolic protein</fullName>
    </submittedName>
</protein>
<dbReference type="AlphaFoldDB" id="Q0BSV7"/>
<dbReference type="EMBL" id="CP000394">
    <property type="protein sequence ID" value="ABI62095.1"/>
    <property type="molecule type" value="Genomic_DNA"/>
</dbReference>
<dbReference type="OrthoDB" id="7348357at2"/>
<proteinExistence type="predicted"/>
<dbReference type="RefSeq" id="WP_011631904.1">
    <property type="nucleotide sequence ID" value="NC_008343.2"/>
</dbReference>
<evidence type="ECO:0000313" key="2">
    <source>
        <dbReference type="EMBL" id="ABI62095.1"/>
    </source>
</evidence>
<sequence>MSRPIHRPIAFILTSTDHGTMILNRNDHHIISPETIYGVGHDILRDSSFNSYEVELLLNLLTLRRHYFGDGVFAIDGGANIGVHTVEWARYMTGWGRVLSFEAQEVVYYALAGNIVINNCLNARAKLAAIGENVGELTIPQPDYFSAGSFGSFEIKQRPDGEFIGQPISYAPSDGVSIPMLSIDSLELDRVDFIKLDIEGMEIEALRGAQETIEKSRPILFLEMAKSDSAEIYKFLNDNNYNYFEDKINLFALHKDDPVWPHISHNANKVPEH</sequence>
<dbReference type="HOGENOM" id="CLU_081241_1_0_5"/>
<dbReference type="InterPro" id="IPR029063">
    <property type="entry name" value="SAM-dependent_MTases_sf"/>
</dbReference>
<dbReference type="Gene3D" id="3.40.50.150">
    <property type="entry name" value="Vaccinia Virus protein VP39"/>
    <property type="match status" value="1"/>
</dbReference>
<dbReference type="KEGG" id="gbe:GbCGDNIH1_1197"/>
<dbReference type="Pfam" id="PF05050">
    <property type="entry name" value="Methyltransf_21"/>
    <property type="match status" value="1"/>
</dbReference>
<dbReference type="PANTHER" id="PTHR34203">
    <property type="entry name" value="METHYLTRANSFERASE, FKBM FAMILY PROTEIN"/>
    <property type="match status" value="1"/>
</dbReference>
<name>Q0BSV7_GRABC</name>
<dbReference type="PANTHER" id="PTHR34203:SF15">
    <property type="entry name" value="SLL1173 PROTEIN"/>
    <property type="match status" value="1"/>
</dbReference>
<accession>Q0BSV7</accession>
<dbReference type="Proteomes" id="UP000001963">
    <property type="component" value="Chromosome"/>
</dbReference>
<feature type="domain" description="Methyltransferase FkbM" evidence="1">
    <location>
        <begin position="76"/>
        <end position="243"/>
    </location>
</feature>
<dbReference type="NCBIfam" id="TIGR01444">
    <property type="entry name" value="fkbM_fam"/>
    <property type="match status" value="1"/>
</dbReference>
<dbReference type="eggNOG" id="COG2242">
    <property type="taxonomic scope" value="Bacteria"/>
</dbReference>
<evidence type="ECO:0000313" key="3">
    <source>
        <dbReference type="Proteomes" id="UP000001963"/>
    </source>
</evidence>
<keyword evidence="3" id="KW-1185">Reference proteome</keyword>
<evidence type="ECO:0000259" key="1">
    <source>
        <dbReference type="Pfam" id="PF05050"/>
    </source>
</evidence>